<proteinExistence type="predicted"/>
<evidence type="ECO:0000256" key="5">
    <source>
        <dbReference type="SAM" id="Coils"/>
    </source>
</evidence>
<dbReference type="SMART" id="SM00448">
    <property type="entry name" value="REC"/>
    <property type="match status" value="1"/>
</dbReference>
<dbReference type="InterPro" id="IPR041522">
    <property type="entry name" value="CdaR_GGDEF"/>
</dbReference>
<dbReference type="Gene3D" id="3.40.50.2300">
    <property type="match status" value="1"/>
</dbReference>
<dbReference type="PANTHER" id="PTHR43280:SF2">
    <property type="entry name" value="HTH-TYPE TRANSCRIPTIONAL REGULATOR EXSA"/>
    <property type="match status" value="1"/>
</dbReference>
<dbReference type="Gene3D" id="1.10.10.60">
    <property type="entry name" value="Homeodomain-like"/>
    <property type="match status" value="2"/>
</dbReference>
<keyword evidence="4" id="KW-0597">Phosphoprotein</keyword>
<dbReference type="SUPFAM" id="SSF46689">
    <property type="entry name" value="Homeodomain-like"/>
    <property type="match status" value="2"/>
</dbReference>
<dbReference type="CDD" id="cd17536">
    <property type="entry name" value="REC_YesN-like"/>
    <property type="match status" value="1"/>
</dbReference>
<feature type="coiled-coil region" evidence="5">
    <location>
        <begin position="109"/>
        <end position="166"/>
    </location>
</feature>
<dbReference type="Pfam" id="PF17853">
    <property type="entry name" value="GGDEF_2"/>
    <property type="match status" value="1"/>
</dbReference>
<evidence type="ECO:0000259" key="6">
    <source>
        <dbReference type="PROSITE" id="PS01124"/>
    </source>
</evidence>
<dbReference type="EMBL" id="JARTLD010000037">
    <property type="protein sequence ID" value="MED5018685.1"/>
    <property type="molecule type" value="Genomic_DNA"/>
</dbReference>
<organism evidence="8 9">
    <name type="scientific">Paenibacillus chibensis</name>
    <dbReference type="NCBI Taxonomy" id="59846"/>
    <lineage>
        <taxon>Bacteria</taxon>
        <taxon>Bacillati</taxon>
        <taxon>Bacillota</taxon>
        <taxon>Bacilli</taxon>
        <taxon>Bacillales</taxon>
        <taxon>Paenibacillaceae</taxon>
        <taxon>Paenibacillus</taxon>
    </lineage>
</organism>
<feature type="domain" description="Response regulatory" evidence="7">
    <location>
        <begin position="3"/>
        <end position="120"/>
    </location>
</feature>
<dbReference type="SUPFAM" id="SSF52172">
    <property type="entry name" value="CheY-like"/>
    <property type="match status" value="1"/>
</dbReference>
<dbReference type="Pfam" id="PF00072">
    <property type="entry name" value="Response_reg"/>
    <property type="match status" value="1"/>
</dbReference>
<feature type="modified residue" description="4-aspartylphosphate" evidence="4">
    <location>
        <position position="55"/>
    </location>
</feature>
<dbReference type="InterPro" id="IPR018060">
    <property type="entry name" value="HTH_AraC"/>
</dbReference>
<dbReference type="Proteomes" id="UP001343257">
    <property type="component" value="Unassembled WGS sequence"/>
</dbReference>
<dbReference type="PRINTS" id="PR00032">
    <property type="entry name" value="HTHARAC"/>
</dbReference>
<dbReference type="Pfam" id="PF12833">
    <property type="entry name" value="HTH_18"/>
    <property type="match status" value="1"/>
</dbReference>
<dbReference type="PROSITE" id="PS50110">
    <property type="entry name" value="RESPONSE_REGULATORY"/>
    <property type="match status" value="1"/>
</dbReference>
<accession>A0ABU6PUX9</accession>
<keyword evidence="5" id="KW-0175">Coiled coil</keyword>
<dbReference type="PANTHER" id="PTHR43280">
    <property type="entry name" value="ARAC-FAMILY TRANSCRIPTIONAL REGULATOR"/>
    <property type="match status" value="1"/>
</dbReference>
<evidence type="ECO:0000256" key="3">
    <source>
        <dbReference type="ARBA" id="ARBA00023163"/>
    </source>
</evidence>
<dbReference type="InterPro" id="IPR001789">
    <property type="entry name" value="Sig_transdc_resp-reg_receiver"/>
</dbReference>
<keyword evidence="1" id="KW-0805">Transcription regulation</keyword>
<evidence type="ECO:0000259" key="7">
    <source>
        <dbReference type="PROSITE" id="PS50110"/>
    </source>
</evidence>
<evidence type="ECO:0000256" key="4">
    <source>
        <dbReference type="PROSITE-ProRule" id="PRU00169"/>
    </source>
</evidence>
<dbReference type="InterPro" id="IPR018062">
    <property type="entry name" value="HTH_AraC-typ_CS"/>
</dbReference>
<dbReference type="SMART" id="SM00342">
    <property type="entry name" value="HTH_ARAC"/>
    <property type="match status" value="1"/>
</dbReference>
<dbReference type="InterPro" id="IPR009057">
    <property type="entry name" value="Homeodomain-like_sf"/>
</dbReference>
<protein>
    <submittedName>
        <fullName evidence="8">Response regulator</fullName>
    </submittedName>
</protein>
<keyword evidence="9" id="KW-1185">Reference proteome</keyword>
<evidence type="ECO:0000256" key="2">
    <source>
        <dbReference type="ARBA" id="ARBA00023125"/>
    </source>
</evidence>
<dbReference type="PROSITE" id="PS00041">
    <property type="entry name" value="HTH_ARAC_FAMILY_1"/>
    <property type="match status" value="1"/>
</dbReference>
<evidence type="ECO:0000313" key="8">
    <source>
        <dbReference type="EMBL" id="MED5018685.1"/>
    </source>
</evidence>
<gene>
    <name evidence="8" type="ORF">P9847_15360</name>
</gene>
<dbReference type="InterPro" id="IPR011006">
    <property type="entry name" value="CheY-like_superfamily"/>
</dbReference>
<name>A0ABU6PUX9_9BACL</name>
<dbReference type="PROSITE" id="PS01124">
    <property type="entry name" value="HTH_ARAC_FAMILY_2"/>
    <property type="match status" value="1"/>
</dbReference>
<dbReference type="InterPro" id="IPR020449">
    <property type="entry name" value="Tscrpt_reg_AraC-type_HTH"/>
</dbReference>
<evidence type="ECO:0000256" key="1">
    <source>
        <dbReference type="ARBA" id="ARBA00023015"/>
    </source>
</evidence>
<dbReference type="RefSeq" id="WP_328279152.1">
    <property type="nucleotide sequence ID" value="NZ_JARTLD010000037.1"/>
</dbReference>
<keyword evidence="3" id="KW-0804">Transcription</keyword>
<keyword evidence="2" id="KW-0238">DNA-binding</keyword>
<sequence length="450" mass="50632">MYRLLIADDEALEREGIEWIVNRTMPDTFEIIHAENGRIAIEKAAEFHPHIVMMDVRMPGIQGLDALKEIKEHNPGVKMILITAYEYFEYAKQALSLGVKEYVVKPAKREQITALLERLLREIKREREERNEQLAMRDQYLQLLPLAETEIALHLMSDQVNETEAESLADILGLSIRKGCAIVLAFPEMGDEKKRVYDTVKAQARQSIKHGCGAVVSSMVHSHMAVFLLGQPQASDGLLGEAAAQLGATIAESLSAQCGIVISVGIGTVNSEVAGIRRSYYEAVFASKFDGRWGSLYRFEDLNIAGRDRAGEGSAASGAVEGAGEESTYVELAIRQIREEREQSTSNMMDRAAAYIRERFREDISLEDAAEYVHLNPYYFSKVFKQQTGESFIDYVTRLRIDQAKELMKDEALSLKEVCYAVGYKDPNYFSRVFKKVTGATPTEYRLQMP</sequence>
<feature type="domain" description="HTH araC/xylS-type" evidence="6">
    <location>
        <begin position="350"/>
        <end position="448"/>
    </location>
</feature>
<evidence type="ECO:0000313" key="9">
    <source>
        <dbReference type="Proteomes" id="UP001343257"/>
    </source>
</evidence>
<comment type="caution">
    <text evidence="8">The sequence shown here is derived from an EMBL/GenBank/DDBJ whole genome shotgun (WGS) entry which is preliminary data.</text>
</comment>
<reference evidence="8 9" key="1">
    <citation type="submission" date="2023-03" db="EMBL/GenBank/DDBJ databases">
        <title>Bacillus Genome Sequencing.</title>
        <authorList>
            <person name="Dunlap C."/>
        </authorList>
    </citation>
    <scope>NUCLEOTIDE SEQUENCE [LARGE SCALE GENOMIC DNA]</scope>
    <source>
        <strain evidence="8 9">NRS-52</strain>
    </source>
</reference>